<protein>
    <submittedName>
        <fullName evidence="1">Uncharacterized protein</fullName>
    </submittedName>
</protein>
<dbReference type="RefSeq" id="WP_153233316.1">
    <property type="nucleotide sequence ID" value="NZ_WINI01000001.1"/>
</dbReference>
<reference evidence="1 2" key="1">
    <citation type="submission" date="2019-10" db="EMBL/GenBank/DDBJ databases">
        <title>Glaciimonas soli sp. nov., a psychrophilic bacterium isolated from the forest soil of a high elevation mountain in Taiwan.</title>
        <authorList>
            <person name="Wang L.-T."/>
            <person name="Shieh W.Y."/>
        </authorList>
    </citation>
    <scope>NUCLEOTIDE SEQUENCE [LARGE SCALE GENOMIC DNA]</scope>
    <source>
        <strain evidence="1 2">GS1</strain>
    </source>
</reference>
<dbReference type="OrthoDB" id="8781131at2"/>
<organism evidence="1 2">
    <name type="scientific">Glaciimonas soli</name>
    <dbReference type="NCBI Taxonomy" id="2590999"/>
    <lineage>
        <taxon>Bacteria</taxon>
        <taxon>Pseudomonadati</taxon>
        <taxon>Pseudomonadota</taxon>
        <taxon>Betaproteobacteria</taxon>
        <taxon>Burkholderiales</taxon>
        <taxon>Oxalobacteraceae</taxon>
        <taxon>Glaciimonas</taxon>
    </lineage>
</organism>
<sequence length="76" mass="8576">MPSEKIAGYEIEYSGVLLPNTERWAAYLNIYGPSCNPMHRNNIFKFQRVLIEQEFPNEAAAEQAALSAARGMLKKS</sequence>
<name>A0A843YSX1_9BURK</name>
<keyword evidence="2" id="KW-1185">Reference proteome</keyword>
<evidence type="ECO:0000313" key="2">
    <source>
        <dbReference type="Proteomes" id="UP000451565"/>
    </source>
</evidence>
<dbReference type="AlphaFoldDB" id="A0A843YSX1"/>
<comment type="caution">
    <text evidence="1">The sequence shown here is derived from an EMBL/GenBank/DDBJ whole genome shotgun (WGS) entry which is preliminary data.</text>
</comment>
<proteinExistence type="predicted"/>
<dbReference type="EMBL" id="WINI01000001">
    <property type="protein sequence ID" value="MQQ99775.1"/>
    <property type="molecule type" value="Genomic_DNA"/>
</dbReference>
<gene>
    <name evidence="1" type="ORF">GEV47_03625</name>
</gene>
<accession>A0A843YSX1</accession>
<dbReference type="Proteomes" id="UP000451565">
    <property type="component" value="Unassembled WGS sequence"/>
</dbReference>
<evidence type="ECO:0000313" key="1">
    <source>
        <dbReference type="EMBL" id="MQQ99775.1"/>
    </source>
</evidence>